<dbReference type="Gene3D" id="1.20.930.20">
    <property type="entry name" value="Adaptor protein Cbl, N-terminal domain"/>
    <property type="match status" value="1"/>
</dbReference>
<evidence type="ECO:0000313" key="10">
    <source>
        <dbReference type="Proteomes" id="UP001497444"/>
    </source>
</evidence>
<dbReference type="SMART" id="SM00504">
    <property type="entry name" value="Ubox"/>
    <property type="match status" value="1"/>
</dbReference>
<organism evidence="9 10">
    <name type="scientific">Sphagnum jensenii</name>
    <dbReference type="NCBI Taxonomy" id="128206"/>
    <lineage>
        <taxon>Eukaryota</taxon>
        <taxon>Viridiplantae</taxon>
        <taxon>Streptophyta</taxon>
        <taxon>Embryophyta</taxon>
        <taxon>Bryophyta</taxon>
        <taxon>Sphagnophytina</taxon>
        <taxon>Sphagnopsida</taxon>
        <taxon>Sphagnales</taxon>
        <taxon>Sphagnaceae</taxon>
        <taxon>Sphagnum</taxon>
    </lineage>
</organism>
<dbReference type="InterPro" id="IPR057623">
    <property type="entry name" value="PUB12-19-like_N"/>
</dbReference>
<keyword evidence="5" id="KW-0833">Ubl conjugation pathway</keyword>
<evidence type="ECO:0000313" key="9">
    <source>
        <dbReference type="EMBL" id="CAK9263001.1"/>
    </source>
</evidence>
<dbReference type="InterPro" id="IPR011989">
    <property type="entry name" value="ARM-like"/>
</dbReference>
<feature type="compositionally biased region" description="Polar residues" evidence="7">
    <location>
        <begin position="267"/>
        <end position="277"/>
    </location>
</feature>
<feature type="repeat" description="ARM" evidence="6">
    <location>
        <begin position="440"/>
        <end position="482"/>
    </location>
</feature>
<dbReference type="InterPro" id="IPR036537">
    <property type="entry name" value="Adaptor_Cbl_N_dom_sf"/>
</dbReference>
<dbReference type="SUPFAM" id="SSF57850">
    <property type="entry name" value="RING/U-box"/>
    <property type="match status" value="1"/>
</dbReference>
<evidence type="ECO:0000256" key="6">
    <source>
        <dbReference type="PROSITE-ProRule" id="PRU00259"/>
    </source>
</evidence>
<dbReference type="InterPro" id="IPR013083">
    <property type="entry name" value="Znf_RING/FYVE/PHD"/>
</dbReference>
<dbReference type="Pfam" id="PF25368">
    <property type="entry name" value="PUB10_N"/>
    <property type="match status" value="1"/>
</dbReference>
<dbReference type="PROSITE" id="PS50176">
    <property type="entry name" value="ARM_REPEAT"/>
    <property type="match status" value="2"/>
</dbReference>
<feature type="domain" description="U-box" evidence="8">
    <location>
        <begin position="295"/>
        <end position="369"/>
    </location>
</feature>
<dbReference type="EC" id="2.3.2.27" evidence="3"/>
<dbReference type="Pfam" id="PF25598">
    <property type="entry name" value="ARM_PUB"/>
    <property type="match status" value="1"/>
</dbReference>
<dbReference type="SUPFAM" id="SSF48371">
    <property type="entry name" value="ARM repeat"/>
    <property type="match status" value="1"/>
</dbReference>
<evidence type="ECO:0000256" key="5">
    <source>
        <dbReference type="ARBA" id="ARBA00022786"/>
    </source>
</evidence>
<gene>
    <name evidence="9" type="ORF">CSSPJE1EN1_LOCUS8479</name>
</gene>
<dbReference type="InterPro" id="IPR003613">
    <property type="entry name" value="Ubox_domain"/>
</dbReference>
<dbReference type="InterPro" id="IPR058678">
    <property type="entry name" value="ARM_PUB"/>
</dbReference>
<comment type="pathway">
    <text evidence="2">Protein modification; protein ubiquitination.</text>
</comment>
<evidence type="ECO:0000259" key="8">
    <source>
        <dbReference type="PROSITE" id="PS51698"/>
    </source>
</evidence>
<keyword evidence="4" id="KW-0677">Repeat</keyword>
<evidence type="ECO:0000256" key="4">
    <source>
        <dbReference type="ARBA" id="ARBA00022737"/>
    </source>
</evidence>
<evidence type="ECO:0000256" key="2">
    <source>
        <dbReference type="ARBA" id="ARBA00004906"/>
    </source>
</evidence>
<dbReference type="Proteomes" id="UP001497444">
    <property type="component" value="Chromosome 15"/>
</dbReference>
<dbReference type="InterPro" id="IPR016024">
    <property type="entry name" value="ARM-type_fold"/>
</dbReference>
<dbReference type="InterPro" id="IPR000225">
    <property type="entry name" value="Armadillo"/>
</dbReference>
<evidence type="ECO:0000256" key="3">
    <source>
        <dbReference type="ARBA" id="ARBA00012483"/>
    </source>
</evidence>
<proteinExistence type="predicted"/>
<dbReference type="SMART" id="SM00185">
    <property type="entry name" value="ARM"/>
    <property type="match status" value="5"/>
</dbReference>
<sequence>MASYRKPAPFNKRRRHVMAQMIPPSGPSSLSWGKELVNLAQQVMACERSEVCQKRNGTNLSRRIKLLSPLLEEIRDAAAYPHHHPLPPSAVMAFRELNLIMQSCKILLDECRERSCFCLLRNMGSLSEDFYKLTKKLARALESLPLELLDLSDEIREQVELVRLQVQRAQLHVDPADELLYNKVVDILNHVEKKEIPDFCELQQLFQTLHLNSAVDCEREMQKLEDELTTDSSDGFEIMPIPSLISFVRYGKCVLYGVMTQTESAESWSRESGNSSVVDAAEELSSSGREEGSSNPPDEFRCPISLDLMRDPVIVASGQTYDRASIATWIDAGNLTCPKSGQKLLHLSLTPNYALRSLISQWCEEHHIPFDKQDKGGKKGSSMEHIATTKAALEATKMTASFLVEKLATSSPEVQRQAAYELRLLAKCSMDNRMCIADAGAIPLLVSLLSSKDSRTQENAVTALLNLSIFDKNKGLIIEAEALDPIIEVLRSAMSMEARENAAATLFSLSVVDDYKLQIGSKPMAIDALVVLLHDGTPWRGKKDAATALFNLAVHPANKPKIVAAGAVPILISVLQDEEAGTTDDALPVLALIAGCPEGLEAINMEAAAIPVLVRHLRSGSPKGKENAIVVLYALCKSGGDEVVSSLLQVPVTVPSLYSLLTVGTPRAKRRAASLLKLLHKLQLLAHSTTGNFFTTTDTSTSMFS</sequence>
<dbReference type="Gene3D" id="3.30.40.10">
    <property type="entry name" value="Zinc/RING finger domain, C3HC4 (zinc finger)"/>
    <property type="match status" value="1"/>
</dbReference>
<evidence type="ECO:0000256" key="7">
    <source>
        <dbReference type="SAM" id="MobiDB-lite"/>
    </source>
</evidence>
<dbReference type="PANTHER" id="PTHR23315">
    <property type="entry name" value="U BOX DOMAIN-CONTAINING"/>
    <property type="match status" value="1"/>
</dbReference>
<name>A0ABP0W890_9BRYO</name>
<dbReference type="Gene3D" id="1.25.10.10">
    <property type="entry name" value="Leucine-rich Repeat Variant"/>
    <property type="match status" value="1"/>
</dbReference>
<dbReference type="InterPro" id="IPR059179">
    <property type="entry name" value="MLKL-like_MCAfunc"/>
</dbReference>
<evidence type="ECO:0000256" key="1">
    <source>
        <dbReference type="ARBA" id="ARBA00000900"/>
    </source>
</evidence>
<comment type="catalytic activity">
    <reaction evidence="1">
        <text>S-ubiquitinyl-[E2 ubiquitin-conjugating enzyme]-L-cysteine + [acceptor protein]-L-lysine = [E2 ubiquitin-conjugating enzyme]-L-cysteine + N(6)-ubiquitinyl-[acceptor protein]-L-lysine.</text>
        <dbReference type="EC" id="2.3.2.27"/>
    </reaction>
</comment>
<dbReference type="Pfam" id="PF04564">
    <property type="entry name" value="U-box"/>
    <property type="match status" value="1"/>
</dbReference>
<dbReference type="CDD" id="cd16664">
    <property type="entry name" value="RING-Ubox_PUB"/>
    <property type="match status" value="1"/>
</dbReference>
<accession>A0ABP0W890</accession>
<feature type="repeat" description="ARM" evidence="6">
    <location>
        <begin position="524"/>
        <end position="567"/>
    </location>
</feature>
<dbReference type="PANTHER" id="PTHR23315:SF224">
    <property type="entry name" value="U-BOX DOMAIN-CONTAINING PROTEIN 1"/>
    <property type="match status" value="1"/>
</dbReference>
<feature type="region of interest" description="Disordered" evidence="7">
    <location>
        <begin position="267"/>
        <end position="301"/>
    </location>
</feature>
<reference evidence="9" key="1">
    <citation type="submission" date="2024-02" db="EMBL/GenBank/DDBJ databases">
        <authorList>
            <consortium name="ELIXIR-Norway"/>
            <consortium name="Elixir Norway"/>
        </authorList>
    </citation>
    <scope>NUCLEOTIDE SEQUENCE</scope>
</reference>
<dbReference type="CDD" id="cd21037">
    <property type="entry name" value="MLKL_NTD"/>
    <property type="match status" value="1"/>
</dbReference>
<dbReference type="InterPro" id="IPR045210">
    <property type="entry name" value="RING-Ubox_PUB"/>
</dbReference>
<keyword evidence="10" id="KW-1185">Reference proteome</keyword>
<protein>
    <recommendedName>
        <fullName evidence="3">RING-type E3 ubiquitin transferase</fullName>
        <ecNumber evidence="3">2.3.2.27</ecNumber>
    </recommendedName>
</protein>
<dbReference type="EMBL" id="OZ020110">
    <property type="protein sequence ID" value="CAK9263001.1"/>
    <property type="molecule type" value="Genomic_DNA"/>
</dbReference>
<dbReference type="PROSITE" id="PS51698">
    <property type="entry name" value="U_BOX"/>
    <property type="match status" value="1"/>
</dbReference>